<sequence length="71" mass="8303">MLLRRLAKVWDIFGVAHPMADLDKPVSQDFVYNSTVRGTEAFKDLETPLSPLENRFVRFRTFDLSYSPCRH</sequence>
<comment type="caution">
    <text evidence="1">The sequence shown here is derived from an EMBL/GenBank/DDBJ whole genome shotgun (WGS) entry which is preliminary data.</text>
</comment>
<dbReference type="EMBL" id="JABANM010005236">
    <property type="protein sequence ID" value="KAF4747939.1"/>
    <property type="molecule type" value="Genomic_DNA"/>
</dbReference>
<organism evidence="1 2">
    <name type="scientific">Perkinsus olseni</name>
    <name type="common">Perkinsus atlanticus</name>
    <dbReference type="NCBI Taxonomy" id="32597"/>
    <lineage>
        <taxon>Eukaryota</taxon>
        <taxon>Sar</taxon>
        <taxon>Alveolata</taxon>
        <taxon>Perkinsozoa</taxon>
        <taxon>Perkinsea</taxon>
        <taxon>Perkinsida</taxon>
        <taxon>Perkinsidae</taxon>
        <taxon>Perkinsus</taxon>
    </lineage>
</organism>
<proteinExistence type="predicted"/>
<protein>
    <submittedName>
        <fullName evidence="1">Uncharacterized protein</fullName>
    </submittedName>
</protein>
<evidence type="ECO:0000313" key="1">
    <source>
        <dbReference type="EMBL" id="KAF4747939.1"/>
    </source>
</evidence>
<evidence type="ECO:0000313" key="2">
    <source>
        <dbReference type="Proteomes" id="UP000574390"/>
    </source>
</evidence>
<reference evidence="1 2" key="1">
    <citation type="submission" date="2020-04" db="EMBL/GenBank/DDBJ databases">
        <title>Perkinsus olseni comparative genomics.</title>
        <authorList>
            <person name="Bogema D.R."/>
        </authorList>
    </citation>
    <scope>NUCLEOTIDE SEQUENCE [LARGE SCALE GENOMIC DNA]</scope>
    <source>
        <strain evidence="1">ATCC PRA-205</strain>
    </source>
</reference>
<dbReference type="AlphaFoldDB" id="A0A7J6TRF2"/>
<gene>
    <name evidence="1" type="ORF">FOZ62_008752</name>
</gene>
<dbReference type="Proteomes" id="UP000574390">
    <property type="component" value="Unassembled WGS sequence"/>
</dbReference>
<name>A0A7J6TRF2_PEROL</name>
<accession>A0A7J6TRF2</accession>